<dbReference type="Proteomes" id="UP000269097">
    <property type="component" value="Chromosome"/>
</dbReference>
<dbReference type="InterPro" id="IPR029063">
    <property type="entry name" value="SAM-dependent_MTases_sf"/>
</dbReference>
<protein>
    <submittedName>
        <fullName evidence="5">SAM-dependent methyltransferase</fullName>
    </submittedName>
</protein>
<feature type="domain" description="S-adenosylmethionine-dependent methyltransferase" evidence="4">
    <location>
        <begin position="62"/>
        <end position="201"/>
    </location>
</feature>
<evidence type="ECO:0000313" key="5">
    <source>
        <dbReference type="EMBL" id="AYQ75562.1"/>
    </source>
</evidence>
<dbReference type="PANTHER" id="PTHR43042">
    <property type="entry name" value="SAM-DEPENDENT METHYLTRANSFERASE"/>
    <property type="match status" value="1"/>
</dbReference>
<dbReference type="Pfam" id="PF10672">
    <property type="entry name" value="Methyltrans_SAM"/>
    <property type="match status" value="1"/>
</dbReference>
<dbReference type="KEGG" id="coh:EAV92_08730"/>
<dbReference type="SUPFAM" id="SSF53335">
    <property type="entry name" value="S-adenosyl-L-methionine-dependent methyltransferases"/>
    <property type="match status" value="1"/>
</dbReference>
<keyword evidence="2 5" id="KW-0808">Transferase</keyword>
<dbReference type="GO" id="GO:0032259">
    <property type="term" value="P:methylation"/>
    <property type="evidence" value="ECO:0007669"/>
    <property type="project" value="UniProtKB-KW"/>
</dbReference>
<reference evidence="5 6" key="1">
    <citation type="submission" date="2018-10" db="EMBL/GenBank/DDBJ databases">
        <title>Genome Sequence of Cohnella sp.</title>
        <authorList>
            <person name="Srinivasan S."/>
            <person name="Kim M.K."/>
        </authorList>
    </citation>
    <scope>NUCLEOTIDE SEQUENCE [LARGE SCALE GENOMIC DNA]</scope>
    <source>
        <strain evidence="5 6">18JY8-7</strain>
    </source>
</reference>
<keyword evidence="3" id="KW-0949">S-adenosyl-L-methionine</keyword>
<dbReference type="Gene3D" id="2.60.40.1180">
    <property type="entry name" value="Golgi alpha-mannosidase II"/>
    <property type="match status" value="1"/>
</dbReference>
<evidence type="ECO:0000256" key="3">
    <source>
        <dbReference type="ARBA" id="ARBA00022691"/>
    </source>
</evidence>
<evidence type="ECO:0000256" key="1">
    <source>
        <dbReference type="ARBA" id="ARBA00022603"/>
    </source>
</evidence>
<keyword evidence="6" id="KW-1185">Reference proteome</keyword>
<organism evidence="5 6">
    <name type="scientific">Cohnella candidum</name>
    <dbReference type="NCBI Taxonomy" id="2674991"/>
    <lineage>
        <taxon>Bacteria</taxon>
        <taxon>Bacillati</taxon>
        <taxon>Bacillota</taxon>
        <taxon>Bacilli</taxon>
        <taxon>Bacillales</taxon>
        <taxon>Paenibacillaceae</taxon>
        <taxon>Cohnella</taxon>
    </lineage>
</organism>
<dbReference type="InterPro" id="IPR019614">
    <property type="entry name" value="SAM-dep_methyl-trfase"/>
</dbReference>
<evidence type="ECO:0000256" key="2">
    <source>
        <dbReference type="ARBA" id="ARBA00022679"/>
    </source>
</evidence>
<keyword evidence="1 5" id="KW-0489">Methyltransferase</keyword>
<evidence type="ECO:0000313" key="6">
    <source>
        <dbReference type="Proteomes" id="UP000269097"/>
    </source>
</evidence>
<dbReference type="EMBL" id="CP033433">
    <property type="protein sequence ID" value="AYQ75562.1"/>
    <property type="molecule type" value="Genomic_DNA"/>
</dbReference>
<dbReference type="Gene3D" id="3.40.50.150">
    <property type="entry name" value="Vaccinia Virus protein VP39"/>
    <property type="match status" value="1"/>
</dbReference>
<dbReference type="GO" id="GO:0008168">
    <property type="term" value="F:methyltransferase activity"/>
    <property type="evidence" value="ECO:0007669"/>
    <property type="project" value="UniProtKB-KW"/>
</dbReference>
<name>A0A3G3K541_9BACL</name>
<dbReference type="PANTHER" id="PTHR43042:SF2">
    <property type="entry name" value="SAM-DEPENDENT METHYLTRANSFERASE"/>
    <property type="match status" value="1"/>
</dbReference>
<dbReference type="InterPro" id="IPR013780">
    <property type="entry name" value="Glyco_hydro_b"/>
</dbReference>
<proteinExistence type="predicted"/>
<evidence type="ECO:0000259" key="4">
    <source>
        <dbReference type="Pfam" id="PF10672"/>
    </source>
</evidence>
<gene>
    <name evidence="5" type="ORF">EAV92_08730</name>
</gene>
<sequence length="289" mass="32509">MQMAKDWQDYELIDTGGGEKLERWGDIVLRRPDPQIIWPLQAETGMWRQADGHYHRSSSGGGNWTFKRTLPERWQISYGPLKFHIKPTNFKHTGLFPEQAFNWSWMMDKIRGAGRPIRVLNLFAYTGGATLASAAAGAEVCHVDAAKGMVQWAKENAQLSGLGEAPIRYITDDVFKFVEREQRRGRQYEAIIMDPPSYGRGPGGEVWKLEESLYPFLESCTSILSDRPLFVLVNSYTTGISPTVLNNLLHMAFRRKHGGSLNCGEIGLPITNSGMVLPCGIFGRWESNA</sequence>
<dbReference type="AlphaFoldDB" id="A0A3G3K541"/>
<accession>A0A3G3K541</accession>